<keyword evidence="1" id="KW-0812">Transmembrane</keyword>
<evidence type="ECO:0000256" key="1">
    <source>
        <dbReference type="SAM" id="Phobius"/>
    </source>
</evidence>
<keyword evidence="1" id="KW-0472">Membrane</keyword>
<proteinExistence type="predicted"/>
<reference evidence="2" key="1">
    <citation type="journal article" date="2020" name="Nature">
        <title>Giant virus diversity and host interactions through global metagenomics.</title>
        <authorList>
            <person name="Schulz F."/>
            <person name="Roux S."/>
            <person name="Paez-Espino D."/>
            <person name="Jungbluth S."/>
            <person name="Walsh D.A."/>
            <person name="Denef V.J."/>
            <person name="McMahon K.D."/>
            <person name="Konstantinidis K.T."/>
            <person name="Eloe-Fadrosh E.A."/>
            <person name="Kyrpides N.C."/>
            <person name="Woyke T."/>
        </authorList>
    </citation>
    <scope>NUCLEOTIDE SEQUENCE</scope>
    <source>
        <strain evidence="2">GVMAG-M-3300013285-6</strain>
    </source>
</reference>
<keyword evidence="1" id="KW-1133">Transmembrane helix</keyword>
<protein>
    <submittedName>
        <fullName evidence="2">Uncharacterized protein</fullName>
    </submittedName>
</protein>
<feature type="transmembrane region" description="Helical" evidence="1">
    <location>
        <begin position="34"/>
        <end position="54"/>
    </location>
</feature>
<feature type="transmembrane region" description="Helical" evidence="1">
    <location>
        <begin position="60"/>
        <end position="78"/>
    </location>
</feature>
<accession>A0A6C0BIA7</accession>
<evidence type="ECO:0000313" key="2">
    <source>
        <dbReference type="EMBL" id="QHS91906.1"/>
    </source>
</evidence>
<name>A0A6C0BIA7_9ZZZZ</name>
<dbReference type="EMBL" id="MN739166">
    <property type="protein sequence ID" value="QHS91906.1"/>
    <property type="molecule type" value="Genomic_DNA"/>
</dbReference>
<organism evidence="2">
    <name type="scientific">viral metagenome</name>
    <dbReference type="NCBI Taxonomy" id="1070528"/>
    <lineage>
        <taxon>unclassified sequences</taxon>
        <taxon>metagenomes</taxon>
        <taxon>organismal metagenomes</taxon>
    </lineage>
</organism>
<dbReference type="AlphaFoldDB" id="A0A6C0BIA7"/>
<sequence length="237" mass="26384">MKGILCDPYIWERPTIVFNSLSLVKDEQNCHSELINTIITWILIGLFAGGLLTYGLKSNIPLVVSLVVVFILLAPVVYRYQRYRLPVEPFRALVPESPIEEVPETVSFPTAANPFMNVLLNEIKYNPTRPPAADVQDKKVAKSLDDFFRVQFTSDPTDVFGKTQSQRQFIVMPSTTVPNDVDSYQDWLYKIPGKTCKEGGNCLPGTDGAGIPWLNADRATNASKGIFKQEGLLISSA</sequence>